<feature type="transmembrane region" description="Helical" evidence="1">
    <location>
        <begin position="674"/>
        <end position="695"/>
    </location>
</feature>
<evidence type="ECO:0000313" key="2">
    <source>
        <dbReference type="EMBL" id="USQ80269.1"/>
    </source>
</evidence>
<feature type="transmembrane region" description="Helical" evidence="1">
    <location>
        <begin position="343"/>
        <end position="364"/>
    </location>
</feature>
<organism evidence="2 3">
    <name type="scientific">Ornithinimicrobium faecis</name>
    <dbReference type="NCBI Taxonomy" id="2934158"/>
    <lineage>
        <taxon>Bacteria</taxon>
        <taxon>Bacillati</taxon>
        <taxon>Actinomycetota</taxon>
        <taxon>Actinomycetes</taxon>
        <taxon>Micrococcales</taxon>
        <taxon>Ornithinimicrobiaceae</taxon>
        <taxon>Ornithinimicrobium</taxon>
    </lineage>
</organism>
<keyword evidence="1" id="KW-0812">Transmembrane</keyword>
<sequence length="703" mass="71591">MTESGGRRFAWAVFGLVVLLLGGTMVASLLGARAAGTGGDAVEQQGGEVVVIGVPGLSWSDITRDSTRALWSLAEEGAAGGLIVRGAHVVTCPADGWLTLGAGQRAAADDDGEQDCQVVPEIVTGDDVEPSRVGDVSASIPEWDSWTSAAARRPLDAQLGSLSSALASEGVCVRAGGPLAALGAADQDGAVPRYATPLPGGSALTTYQPGVCDVTLLDRGPITSHDDLLTFDAQLDVLLRNLSPGTSVVIAGLADRDDTVGVRAAIIWRDTGDPGTLSSATTRQSGLVQTTDLTATILALAGAGIPDSVSGLPVEIQPSDAPVSERVSALRDLQGGTGAAHALAYPVLGVGLVLALIALAALVLTGRRRGLQVTGLAAMAFPSAAFLAGLVPWWRGSPQWLTLSMVLVVLMAAHVALAVGGPWRRHPLGPPSVIAAVTVVVVGMDVILGGRLGLISILGVQPVTAGRFYGMGNVGYGIFALSGLLLAGFLAGLLRSRPMARRTAACLVIGGLGLLLVLVDGSPSWGADFGGVPSLVIAVGVLGLAAAEIRLTPVRVLLLGGAAAVVAGALMFVDWLRPAGSRTHLGEFLQSVIDGGALEIVARKLDQSLGILVRYPASWIAVVVLVAIVWAVLAQDSRLGRRLVPLWQLPMLRPTVLSVLTALVIGWALNDSGIAIVGIGLAVAIAAAVAIGAALPQRQTRVG</sequence>
<evidence type="ECO:0000313" key="3">
    <source>
        <dbReference type="Proteomes" id="UP001056455"/>
    </source>
</evidence>
<name>A0ABY4YUM7_9MICO</name>
<feature type="transmembrane region" description="Helical" evidence="1">
    <location>
        <begin position="506"/>
        <end position="525"/>
    </location>
</feature>
<feature type="transmembrane region" description="Helical" evidence="1">
    <location>
        <begin position="531"/>
        <end position="549"/>
    </location>
</feature>
<feature type="transmembrane region" description="Helical" evidence="1">
    <location>
        <begin position="556"/>
        <end position="576"/>
    </location>
</feature>
<feature type="transmembrane region" description="Helical" evidence="1">
    <location>
        <begin position="474"/>
        <end position="494"/>
    </location>
</feature>
<protein>
    <submittedName>
        <fullName evidence="2">Uncharacterized protein</fullName>
    </submittedName>
</protein>
<dbReference type="RefSeq" id="WP_252593645.1">
    <property type="nucleotide sequence ID" value="NZ_CP099489.1"/>
</dbReference>
<feature type="transmembrane region" description="Helical" evidence="1">
    <location>
        <begin position="376"/>
        <end position="394"/>
    </location>
</feature>
<keyword evidence="1" id="KW-0472">Membrane</keyword>
<feature type="transmembrane region" description="Helical" evidence="1">
    <location>
        <begin position="646"/>
        <end position="668"/>
    </location>
</feature>
<keyword evidence="3" id="KW-1185">Reference proteome</keyword>
<dbReference type="Proteomes" id="UP001056455">
    <property type="component" value="Chromosome"/>
</dbReference>
<proteinExistence type="predicted"/>
<evidence type="ECO:0000256" key="1">
    <source>
        <dbReference type="SAM" id="Phobius"/>
    </source>
</evidence>
<accession>A0ABY4YUM7</accession>
<gene>
    <name evidence="2" type="ORF">NF556_00990</name>
</gene>
<dbReference type="EMBL" id="CP099489">
    <property type="protein sequence ID" value="USQ80269.1"/>
    <property type="molecule type" value="Genomic_DNA"/>
</dbReference>
<feature type="transmembrane region" description="Helical" evidence="1">
    <location>
        <begin position="433"/>
        <end position="454"/>
    </location>
</feature>
<reference evidence="2" key="1">
    <citation type="submission" date="2022-06" db="EMBL/GenBank/DDBJ databases">
        <title>Ornithinimicrobium HY1793.</title>
        <authorList>
            <person name="Huang Y."/>
        </authorList>
    </citation>
    <scope>NUCLEOTIDE SEQUENCE</scope>
    <source>
        <strain evidence="2">HY1793</strain>
    </source>
</reference>
<feature type="transmembrane region" description="Helical" evidence="1">
    <location>
        <begin position="400"/>
        <end position="421"/>
    </location>
</feature>
<keyword evidence="1" id="KW-1133">Transmembrane helix</keyword>
<feature type="transmembrane region" description="Helical" evidence="1">
    <location>
        <begin position="615"/>
        <end position="634"/>
    </location>
</feature>